<name>A0AA49JS08_9BACT</name>
<dbReference type="EMBL" id="CP130612">
    <property type="protein sequence ID" value="WKW10909.1"/>
    <property type="molecule type" value="Genomic_DNA"/>
</dbReference>
<keyword evidence="4" id="KW-1185">Reference proteome</keyword>
<dbReference type="InterPro" id="IPR011009">
    <property type="entry name" value="Kinase-like_dom_sf"/>
</dbReference>
<dbReference type="PANTHER" id="PTHR47829">
    <property type="entry name" value="HYDROLASE, PUTATIVE (AFU_ORTHOLOGUE AFUA_1G12880)-RELATED"/>
    <property type="match status" value="1"/>
</dbReference>
<evidence type="ECO:0000313" key="3">
    <source>
        <dbReference type="EMBL" id="WKW13818.1"/>
    </source>
</evidence>
<sequence>MAESVPVRAGEELPLDALNAWLAAEAPTVGRVTGVEQFPGGFSNLTYLLKTTNGECVLRRPPKGIAAGSAHDMGREARILSVCELRGIPAPRVIAGCDDPSVIGVPFYVMERVRGVILRGSKAPPGYDAAAFAQLGERFLDTLIAIHGATPSDPVIGGLGRPMGYVSRQIDGWTERWQKSRTDDVASIEQLASWLAEHQPSESGACLIHNDFKYDNLVLDAKQPGKIVAVLDWEMATLGDPLLDVGTSLAYWIEAGDHPAFKSLGLGITALPGNLTRSELWERYLKKSGRMQRPATWYHAFGVFKVAVIAQQIYARYRKGLTKDERFAGLGDVVQLLGEFGGSVVSRG</sequence>
<dbReference type="InterPro" id="IPR041726">
    <property type="entry name" value="ACAD10_11_N"/>
</dbReference>
<dbReference type="Proteomes" id="UP001229955">
    <property type="component" value="Chromosome"/>
</dbReference>
<organism evidence="2">
    <name type="scientific">Pseudogemmatithrix spongiicola</name>
    <dbReference type="NCBI Taxonomy" id="3062599"/>
    <lineage>
        <taxon>Bacteria</taxon>
        <taxon>Pseudomonadati</taxon>
        <taxon>Gemmatimonadota</taxon>
        <taxon>Gemmatimonadia</taxon>
        <taxon>Gemmatimonadales</taxon>
        <taxon>Gemmatimonadaceae</taxon>
        <taxon>Pseudogemmatithrix</taxon>
    </lineage>
</organism>
<accession>A0AA49JYA3</accession>
<reference evidence="2" key="1">
    <citation type="submission" date="2023-07" db="EMBL/GenBank/DDBJ databases">
        <authorList>
            <person name="Haufschild T."/>
            <person name="Kallscheuer N."/>
            <person name="Hammer J."/>
            <person name="Kohn T."/>
            <person name="Kabuu M."/>
            <person name="Jogler M."/>
            <person name="Wohfarth N."/>
            <person name="Heuer A."/>
            <person name="Rohde M."/>
            <person name="van Teeseling M.C.F."/>
            <person name="Jogler C."/>
        </authorList>
    </citation>
    <scope>NUCLEOTIDE SEQUENCE</scope>
    <source>
        <strain evidence="2">Strain 138</strain>
        <strain evidence="3">Strain 318</strain>
    </source>
</reference>
<dbReference type="Pfam" id="PF01636">
    <property type="entry name" value="APH"/>
    <property type="match status" value="1"/>
</dbReference>
<evidence type="ECO:0000259" key="1">
    <source>
        <dbReference type="Pfam" id="PF01636"/>
    </source>
</evidence>
<dbReference type="Gene3D" id="3.30.200.20">
    <property type="entry name" value="Phosphorylase Kinase, domain 1"/>
    <property type="match status" value="1"/>
</dbReference>
<feature type="domain" description="Aminoglycoside phosphotransferase" evidence="1">
    <location>
        <begin position="35"/>
        <end position="257"/>
    </location>
</feature>
<accession>A0AA49JS08</accession>
<dbReference type="InterPro" id="IPR002575">
    <property type="entry name" value="Aminoglycoside_PTrfase"/>
</dbReference>
<dbReference type="KEGG" id="pspc:Strain318_000142"/>
<dbReference type="EMBL" id="CP130613">
    <property type="protein sequence ID" value="WKW13818.1"/>
    <property type="molecule type" value="Genomic_DNA"/>
</dbReference>
<evidence type="ECO:0000313" key="4">
    <source>
        <dbReference type="Proteomes" id="UP001229955"/>
    </source>
</evidence>
<dbReference type="RefSeq" id="WP_367886619.1">
    <property type="nucleotide sequence ID" value="NZ_CP130612.1"/>
</dbReference>
<protein>
    <submittedName>
        <fullName evidence="2">Phosphotransferase family protein</fullName>
    </submittedName>
</protein>
<dbReference type="PANTHER" id="PTHR47829:SF1">
    <property type="entry name" value="HAD FAMILY PHOSPHATASE"/>
    <property type="match status" value="1"/>
</dbReference>
<evidence type="ECO:0000313" key="2">
    <source>
        <dbReference type="EMBL" id="WKW10909.1"/>
    </source>
</evidence>
<proteinExistence type="predicted"/>
<dbReference type="CDD" id="cd05154">
    <property type="entry name" value="ACAD10_11_N-like"/>
    <property type="match status" value="1"/>
</dbReference>
<gene>
    <name evidence="2" type="ORF">Strain138_000142</name>
    <name evidence="3" type="ORF">Strain318_000142</name>
</gene>
<dbReference type="AlphaFoldDB" id="A0AA49JS08"/>
<dbReference type="InterPro" id="IPR052898">
    <property type="entry name" value="ACAD10-like"/>
</dbReference>
<dbReference type="Gene3D" id="3.90.1200.10">
    <property type="match status" value="1"/>
</dbReference>
<dbReference type="SUPFAM" id="SSF56112">
    <property type="entry name" value="Protein kinase-like (PK-like)"/>
    <property type="match status" value="1"/>
</dbReference>